<evidence type="ECO:0000259" key="10">
    <source>
        <dbReference type="PROSITE" id="PS50862"/>
    </source>
</evidence>
<feature type="binding site" evidence="9">
    <location>
        <begin position="333"/>
        <end position="336"/>
    </location>
    <ligand>
        <name>ATP</name>
        <dbReference type="ChEBI" id="CHEBI:30616"/>
    </ligand>
</feature>
<evidence type="ECO:0000256" key="6">
    <source>
        <dbReference type="ARBA" id="ARBA00023146"/>
    </source>
</evidence>
<evidence type="ECO:0000313" key="12">
    <source>
        <dbReference type="Proteomes" id="UP000663880"/>
    </source>
</evidence>
<organism evidence="11 12">
    <name type="scientific">Pieris macdunnoughi</name>
    <dbReference type="NCBI Taxonomy" id="345717"/>
    <lineage>
        <taxon>Eukaryota</taxon>
        <taxon>Metazoa</taxon>
        <taxon>Ecdysozoa</taxon>
        <taxon>Arthropoda</taxon>
        <taxon>Hexapoda</taxon>
        <taxon>Insecta</taxon>
        <taxon>Pterygota</taxon>
        <taxon>Neoptera</taxon>
        <taxon>Endopterygota</taxon>
        <taxon>Lepidoptera</taxon>
        <taxon>Glossata</taxon>
        <taxon>Ditrysia</taxon>
        <taxon>Papilionoidea</taxon>
        <taxon>Pieridae</taxon>
        <taxon>Pierinae</taxon>
        <taxon>Pieris</taxon>
    </lineage>
</organism>
<dbReference type="GO" id="GO:0006434">
    <property type="term" value="P:seryl-tRNA aminoacylation"/>
    <property type="evidence" value="ECO:0007669"/>
    <property type="project" value="InterPro"/>
</dbReference>
<keyword evidence="6" id="KW-0030">Aminoacyl-tRNA synthetase</keyword>
<comment type="caution">
    <text evidence="11">The sequence shown here is derived from an EMBL/GenBank/DDBJ whole genome shotgun (WGS) entry which is preliminary data.</text>
</comment>
<comment type="similarity">
    <text evidence="1">Belongs to the class-II aminoacyl-tRNA synthetase family. Type-1 seryl-tRNA synthetase subfamily.</text>
</comment>
<evidence type="ECO:0000256" key="1">
    <source>
        <dbReference type="ARBA" id="ARBA00010728"/>
    </source>
</evidence>
<dbReference type="GO" id="GO:0004828">
    <property type="term" value="F:serine-tRNA ligase activity"/>
    <property type="evidence" value="ECO:0007669"/>
    <property type="project" value="UniProtKB-EC"/>
</dbReference>
<dbReference type="SUPFAM" id="SSF55681">
    <property type="entry name" value="Class II aaRS and biotin synthetases"/>
    <property type="match status" value="1"/>
</dbReference>
<feature type="binding site" evidence="8">
    <location>
        <position position="269"/>
    </location>
    <ligand>
        <name>L-serine</name>
        <dbReference type="ChEBI" id="CHEBI:33384"/>
    </ligand>
</feature>
<evidence type="ECO:0000256" key="9">
    <source>
        <dbReference type="PIRSR" id="PIRSR001529-2"/>
    </source>
</evidence>
<sequence length="421" mass="48516">MLSPFKRRIHCNIGKKLFSTCYPEIDVEYYCHRQNLSEIKHNIEIRKGVGDINRVHELYEKFKSLSMGDSMYENIKENFYSELVKLPNITHPDVRDYKEHPRTINTINLKKDFGSYKPLEFSEITQLLNLMRTDKLGYTCDNKSYYYFGELAEYEEALLKYTVSYLLKKGFNLVSVPDVLSRNIIQSCGMAVNGDRTQIYSLDPVLHGADLHLSGTAEMSLAGMLSNTQHDSKKLPLKFVSVSRCYRAETSNTIEERGTYRVHQFTKAEMFVVSKQEDSDDTLEYIRKTQEELFSPLGIHMRVLDMPPHELGAPAFRKYDIEAWMPGRNNYGEISSCSNCTDYQARRLNIKYMDGITTKHVHTLNGTACAVPRMLISLVETHQHPKGKILIPEILQPFINGKKYIGKNVAVPKLKLLKIKN</sequence>
<protein>
    <recommendedName>
        <fullName evidence="2">serine--tRNA ligase</fullName>
        <ecNumber evidence="2">6.1.1.11</ecNumber>
    </recommendedName>
    <alternativeName>
        <fullName evidence="7">Seryl-tRNA synthetase</fullName>
    </alternativeName>
</protein>
<evidence type="ECO:0000256" key="7">
    <source>
        <dbReference type="ARBA" id="ARBA00031113"/>
    </source>
</evidence>
<evidence type="ECO:0000313" key="11">
    <source>
        <dbReference type="EMBL" id="CAF4881664.1"/>
    </source>
</evidence>
<accession>A0A821U368</accession>
<dbReference type="InterPro" id="IPR006195">
    <property type="entry name" value="aa-tRNA-synth_II"/>
</dbReference>
<dbReference type="InterPro" id="IPR002314">
    <property type="entry name" value="aa-tRNA-synt_IIb"/>
</dbReference>
<reference evidence="11" key="1">
    <citation type="submission" date="2021-02" db="EMBL/GenBank/DDBJ databases">
        <authorList>
            <person name="Steward A R."/>
        </authorList>
    </citation>
    <scope>NUCLEOTIDE SEQUENCE</scope>
</reference>
<dbReference type="EMBL" id="CAJOBZ010000027">
    <property type="protein sequence ID" value="CAF4881664.1"/>
    <property type="molecule type" value="Genomic_DNA"/>
</dbReference>
<dbReference type="Pfam" id="PF00587">
    <property type="entry name" value="tRNA-synt_2b"/>
    <property type="match status" value="1"/>
</dbReference>
<dbReference type="AlphaFoldDB" id="A0A821U368"/>
<dbReference type="PANTHER" id="PTHR11778">
    <property type="entry name" value="SERYL-TRNA SYNTHETASE"/>
    <property type="match status" value="1"/>
</dbReference>
<evidence type="ECO:0000256" key="4">
    <source>
        <dbReference type="ARBA" id="ARBA00022741"/>
    </source>
</evidence>
<dbReference type="Proteomes" id="UP000663880">
    <property type="component" value="Unassembled WGS sequence"/>
</dbReference>
<dbReference type="Gene3D" id="3.30.930.10">
    <property type="entry name" value="Bira Bifunctional Protein, Domain 2"/>
    <property type="match status" value="1"/>
</dbReference>
<feature type="binding site" evidence="8">
    <location>
        <position position="365"/>
    </location>
    <ligand>
        <name>L-serine</name>
        <dbReference type="ChEBI" id="CHEBI:33384"/>
    </ligand>
</feature>
<proteinExistence type="inferred from homology"/>
<keyword evidence="3" id="KW-0436">Ligase</keyword>
<evidence type="ECO:0000256" key="2">
    <source>
        <dbReference type="ARBA" id="ARBA00012840"/>
    </source>
</evidence>
<evidence type="ECO:0000256" key="5">
    <source>
        <dbReference type="ARBA" id="ARBA00022840"/>
    </source>
</evidence>
<dbReference type="InterPro" id="IPR002317">
    <property type="entry name" value="Ser-tRNA-ligase_type_1"/>
</dbReference>
<keyword evidence="4" id="KW-0547">Nucleotide-binding</keyword>
<dbReference type="PROSITE" id="PS50862">
    <property type="entry name" value="AA_TRNA_LIGASE_II"/>
    <property type="match status" value="1"/>
</dbReference>
<feature type="domain" description="Aminoacyl-transfer RNA synthetases class-II family profile" evidence="10">
    <location>
        <begin position="156"/>
        <end position="392"/>
    </location>
</feature>
<dbReference type="EC" id="6.1.1.11" evidence="2"/>
<keyword evidence="5 9" id="KW-0067">ATP-binding</keyword>
<dbReference type="OrthoDB" id="10264585at2759"/>
<dbReference type="PRINTS" id="PR00981">
    <property type="entry name" value="TRNASYNTHSER"/>
</dbReference>
<dbReference type="InterPro" id="IPR045864">
    <property type="entry name" value="aa-tRNA-synth_II/BPL/LPL"/>
</dbReference>
<feature type="binding site" evidence="8">
    <location>
        <position position="216"/>
    </location>
    <ligand>
        <name>L-serine</name>
        <dbReference type="ChEBI" id="CHEBI:33384"/>
    </ligand>
</feature>
<feature type="binding site" evidence="9">
    <location>
        <begin position="247"/>
        <end position="249"/>
    </location>
    <ligand>
        <name>ATP</name>
        <dbReference type="ChEBI" id="CHEBI:30616"/>
    </ligand>
</feature>
<evidence type="ECO:0000256" key="3">
    <source>
        <dbReference type="ARBA" id="ARBA00022598"/>
    </source>
</evidence>
<dbReference type="GO" id="GO:0005524">
    <property type="term" value="F:ATP binding"/>
    <property type="evidence" value="ECO:0007669"/>
    <property type="project" value="UniProtKB-KW"/>
</dbReference>
<feature type="binding site" evidence="8">
    <location>
        <position position="247"/>
    </location>
    <ligand>
        <name>L-serine</name>
        <dbReference type="ChEBI" id="CHEBI:33384"/>
    </ligand>
</feature>
<gene>
    <name evidence="11" type="ORF">PMACD_LOCUS9666</name>
</gene>
<keyword evidence="12" id="KW-1185">Reference proteome</keyword>
<dbReference type="FunFam" id="3.30.930.10:FF:000078">
    <property type="entry name" value="Seryl-tRNA synthetase"/>
    <property type="match status" value="1"/>
</dbReference>
<dbReference type="PIRSF" id="PIRSF001529">
    <property type="entry name" value="Ser-tRNA-synth_IIa"/>
    <property type="match status" value="1"/>
</dbReference>
<feature type="binding site" evidence="9">
    <location>
        <begin position="262"/>
        <end position="265"/>
    </location>
    <ligand>
        <name>ATP</name>
        <dbReference type="ChEBI" id="CHEBI:30616"/>
    </ligand>
</feature>
<name>A0A821U368_9NEOP</name>
<evidence type="ECO:0000256" key="8">
    <source>
        <dbReference type="PIRSR" id="PIRSR001529-1"/>
    </source>
</evidence>
<feature type="site" description="Important for serine binding" evidence="8">
    <location>
        <position position="367"/>
    </location>
</feature>